<keyword evidence="3" id="KW-1185">Reference proteome</keyword>
<dbReference type="PANTHER" id="PTHR33619">
    <property type="entry name" value="POLYSACCHARIDE EXPORT PROTEIN GFCE-RELATED"/>
    <property type="match status" value="1"/>
</dbReference>
<accession>B0VJW3</accession>
<dbReference type="Gene3D" id="3.10.560.10">
    <property type="entry name" value="Outer membrane lipoprotein wza domain like"/>
    <property type="match status" value="1"/>
</dbReference>
<sequence>MFRMLHKLKREDNVKRLLLVFLLISFSLVLFSQQTINFTPSSNISAYTYEGIRSGVEKLKMNNYILGQVYKPGLYTVPDDTDFLTLLSLAGGPKEDAKLTKIRIVRPSSEGEKVIWVNFKKYLETGDPTLIPELKPGDTIVVSGTIFYAVSKVAKFLSDITIALGVYNIITGFK</sequence>
<dbReference type="InterPro" id="IPR019554">
    <property type="entry name" value="Soluble_ligand-bd"/>
</dbReference>
<feature type="domain" description="Soluble ligand binding" evidence="1">
    <location>
        <begin position="64"/>
        <end position="117"/>
    </location>
</feature>
<dbReference type="InterPro" id="IPR049712">
    <property type="entry name" value="Poly_export"/>
</dbReference>
<dbReference type="Pfam" id="PF10531">
    <property type="entry name" value="SLBB"/>
    <property type="match status" value="1"/>
</dbReference>
<evidence type="ECO:0000313" key="3">
    <source>
        <dbReference type="Proteomes" id="UP000002019"/>
    </source>
</evidence>
<name>B0VJW3_CLOAI</name>
<dbReference type="KEGG" id="caci:CLOAM0433"/>
<reference evidence="2 3" key="1">
    <citation type="journal article" date="2008" name="J. Bacteriol.">
        <title>'Candidatus Cloacamonas acidaminovorans': genome sequence reconstruction provides a first glimpse of a new bacterial division.</title>
        <authorList>
            <person name="Pelletier E."/>
            <person name="Kreimeyer A."/>
            <person name="Bocs S."/>
            <person name="Rouy Z."/>
            <person name="Gyapay G."/>
            <person name="Chouari R."/>
            <person name="Riviere D."/>
            <person name="Ganesan A."/>
            <person name="Daegelen P."/>
            <person name="Sghir A."/>
            <person name="Cohen G.N."/>
            <person name="Medigue C."/>
            <person name="Weissenbach J."/>
            <person name="Le Paslier D."/>
        </authorList>
    </citation>
    <scope>NUCLEOTIDE SEQUENCE [LARGE SCALE GENOMIC DNA]</scope>
    <source>
        <strain evidence="3">Evry</strain>
    </source>
</reference>
<gene>
    <name evidence="2" type="ordered locus">CLOAM0433</name>
</gene>
<dbReference type="eggNOG" id="COG1596">
    <property type="taxonomic scope" value="Bacteria"/>
</dbReference>
<dbReference type="STRING" id="459349.CLOAM0433"/>
<dbReference type="PANTHER" id="PTHR33619:SF3">
    <property type="entry name" value="POLYSACCHARIDE EXPORT PROTEIN GFCE-RELATED"/>
    <property type="match status" value="1"/>
</dbReference>
<organism evidence="2 3">
    <name type="scientific">Cloacimonas acidaminovorans (strain Evry)</name>
    <dbReference type="NCBI Taxonomy" id="459349"/>
    <lineage>
        <taxon>Bacteria</taxon>
        <taxon>Pseudomonadati</taxon>
        <taxon>Candidatus Cloacimonadota</taxon>
        <taxon>Candidatus Cloacimonadia</taxon>
        <taxon>Candidatus Cloacimonadales</taxon>
        <taxon>Candidatus Cloacimonadaceae</taxon>
        <taxon>Candidatus Cloacimonas</taxon>
    </lineage>
</organism>
<proteinExistence type="predicted"/>
<dbReference type="AlphaFoldDB" id="B0VJW3"/>
<evidence type="ECO:0000313" key="2">
    <source>
        <dbReference type="EMBL" id="CAO80336.1"/>
    </source>
</evidence>
<dbReference type="EMBL" id="CU466930">
    <property type="protein sequence ID" value="CAO80336.1"/>
    <property type="molecule type" value="Genomic_DNA"/>
</dbReference>
<dbReference type="Proteomes" id="UP000002019">
    <property type="component" value="Chromosome"/>
</dbReference>
<evidence type="ECO:0000259" key="1">
    <source>
        <dbReference type="Pfam" id="PF10531"/>
    </source>
</evidence>
<protein>
    <recommendedName>
        <fullName evidence="1">Soluble ligand binding domain-containing protein</fullName>
    </recommendedName>
</protein>
<dbReference type="GO" id="GO:0015159">
    <property type="term" value="F:polysaccharide transmembrane transporter activity"/>
    <property type="evidence" value="ECO:0007669"/>
    <property type="project" value="InterPro"/>
</dbReference>
<dbReference type="HOGENOM" id="CLU_1465511_0_0_0"/>